<dbReference type="RefSeq" id="WP_080158745.1">
    <property type="nucleotide sequence ID" value="NZ_FUZI01000009.1"/>
</dbReference>
<dbReference type="AlphaFoldDB" id="A0A1T5I3X5"/>
<organism evidence="2 3">
    <name type="scientific">Photobacterium piscicola</name>
    <dbReference type="NCBI Taxonomy" id="1378299"/>
    <lineage>
        <taxon>Bacteria</taxon>
        <taxon>Pseudomonadati</taxon>
        <taxon>Pseudomonadota</taxon>
        <taxon>Gammaproteobacteria</taxon>
        <taxon>Vibrionales</taxon>
        <taxon>Vibrionaceae</taxon>
        <taxon>Photobacterium</taxon>
    </lineage>
</organism>
<protein>
    <recommendedName>
        <fullName evidence="4">DUF2970 domain-containing protein</fullName>
    </recommendedName>
</protein>
<evidence type="ECO:0008006" key="4">
    <source>
        <dbReference type="Google" id="ProtNLM"/>
    </source>
</evidence>
<reference evidence="2 3" key="1">
    <citation type="submission" date="2017-02" db="EMBL/GenBank/DDBJ databases">
        <authorList>
            <person name="Peterson S.W."/>
        </authorList>
    </citation>
    <scope>NUCLEOTIDE SEQUENCE [LARGE SCALE GENOMIC DNA]</scope>
    <source>
        <strain evidence="3">type strain: NCCB 100098</strain>
    </source>
</reference>
<evidence type="ECO:0000313" key="2">
    <source>
        <dbReference type="EMBL" id="SKC33814.1"/>
    </source>
</evidence>
<evidence type="ECO:0000313" key="3">
    <source>
        <dbReference type="Proteomes" id="UP000189966"/>
    </source>
</evidence>
<feature type="transmembrane region" description="Helical" evidence="1">
    <location>
        <begin position="36"/>
        <end position="59"/>
    </location>
</feature>
<dbReference type="Proteomes" id="UP000189966">
    <property type="component" value="Unassembled WGS sequence"/>
</dbReference>
<gene>
    <name evidence="2" type="ORF">CZ809_03420</name>
</gene>
<evidence type="ECO:0000256" key="1">
    <source>
        <dbReference type="SAM" id="Phobius"/>
    </source>
</evidence>
<keyword evidence="1" id="KW-1133">Transmembrane helix</keyword>
<name>A0A1T5I3X5_9GAMM</name>
<proteinExistence type="predicted"/>
<dbReference type="InterPro" id="IPR021344">
    <property type="entry name" value="DUF2970"/>
</dbReference>
<keyword evidence="1" id="KW-0472">Membrane</keyword>
<accession>A0A1T5I3X5</accession>
<dbReference type="Pfam" id="PF11174">
    <property type="entry name" value="DUF2970"/>
    <property type="match status" value="1"/>
</dbReference>
<keyword evidence="1" id="KW-0812">Transmembrane</keyword>
<sequence length="65" mass="7217">MNKHSKAMWQIIKSVLAALFGVQSQQQHQQDFQHSSPWLFIVIGGIVIVLLVSILIAIAHQAIAI</sequence>
<dbReference type="EMBL" id="FUZI01000009">
    <property type="protein sequence ID" value="SKC33814.1"/>
    <property type="molecule type" value="Genomic_DNA"/>
</dbReference>